<evidence type="ECO:0000313" key="4">
    <source>
        <dbReference type="Proteomes" id="UP000230233"/>
    </source>
</evidence>
<proteinExistence type="predicted"/>
<feature type="transmembrane region" description="Helical" evidence="2">
    <location>
        <begin position="46"/>
        <end position="67"/>
    </location>
</feature>
<protein>
    <submittedName>
        <fullName evidence="3">Uncharacterized protein</fullName>
    </submittedName>
</protein>
<name>A0A2G5VAC0_9PELO</name>
<dbReference type="EMBL" id="PDUG01000002">
    <property type="protein sequence ID" value="PIC48733.1"/>
    <property type="molecule type" value="Genomic_DNA"/>
</dbReference>
<dbReference type="AlphaFoldDB" id="A0A2G5VAC0"/>
<keyword evidence="2" id="KW-1133">Transmembrane helix</keyword>
<evidence type="ECO:0000256" key="1">
    <source>
        <dbReference type="SAM" id="MobiDB-lite"/>
    </source>
</evidence>
<feature type="region of interest" description="Disordered" evidence="1">
    <location>
        <begin position="72"/>
        <end position="126"/>
    </location>
</feature>
<sequence>MYVSFAVNIGTRSAAWQWSVQCVSVATCLTIAVKLVPSLLTDAPSILMQSFLVIAAILSGAALEYSVKFPKENNDRPAQLPLYERRASSSSNSSTNSNANSSSSVRQRCVLGSKPQNHSTDTLFDV</sequence>
<dbReference type="Proteomes" id="UP000230233">
    <property type="component" value="Chromosome II"/>
</dbReference>
<keyword evidence="4" id="KW-1185">Reference proteome</keyword>
<gene>
    <name evidence="3" type="primary">Cnig_chr_II.g7603</name>
    <name evidence="3" type="ORF">B9Z55_007603</name>
</gene>
<organism evidence="3 4">
    <name type="scientific">Caenorhabditis nigoni</name>
    <dbReference type="NCBI Taxonomy" id="1611254"/>
    <lineage>
        <taxon>Eukaryota</taxon>
        <taxon>Metazoa</taxon>
        <taxon>Ecdysozoa</taxon>
        <taxon>Nematoda</taxon>
        <taxon>Chromadorea</taxon>
        <taxon>Rhabditida</taxon>
        <taxon>Rhabditina</taxon>
        <taxon>Rhabditomorpha</taxon>
        <taxon>Rhabditoidea</taxon>
        <taxon>Rhabditidae</taxon>
        <taxon>Peloderinae</taxon>
        <taxon>Caenorhabditis</taxon>
    </lineage>
</organism>
<keyword evidence="2" id="KW-0812">Transmembrane</keyword>
<feature type="compositionally biased region" description="Low complexity" evidence="1">
    <location>
        <begin position="88"/>
        <end position="104"/>
    </location>
</feature>
<keyword evidence="2" id="KW-0472">Membrane</keyword>
<evidence type="ECO:0000313" key="3">
    <source>
        <dbReference type="EMBL" id="PIC48733.1"/>
    </source>
</evidence>
<evidence type="ECO:0000256" key="2">
    <source>
        <dbReference type="SAM" id="Phobius"/>
    </source>
</evidence>
<feature type="compositionally biased region" description="Polar residues" evidence="1">
    <location>
        <begin position="114"/>
        <end position="126"/>
    </location>
</feature>
<reference evidence="4" key="1">
    <citation type="submission" date="2017-10" db="EMBL/GenBank/DDBJ databases">
        <title>Rapid genome shrinkage in a self-fertile nematode reveals novel sperm competition proteins.</title>
        <authorList>
            <person name="Yin D."/>
            <person name="Schwarz E.M."/>
            <person name="Thomas C.G."/>
            <person name="Felde R.L."/>
            <person name="Korf I.F."/>
            <person name="Cutter A.D."/>
            <person name="Schartner C.M."/>
            <person name="Ralston E.J."/>
            <person name="Meyer B.J."/>
            <person name="Haag E.S."/>
        </authorList>
    </citation>
    <scope>NUCLEOTIDE SEQUENCE [LARGE SCALE GENOMIC DNA]</scope>
    <source>
        <strain evidence="4">JU1422</strain>
    </source>
</reference>
<accession>A0A2G5VAC0</accession>
<comment type="caution">
    <text evidence="3">The sequence shown here is derived from an EMBL/GenBank/DDBJ whole genome shotgun (WGS) entry which is preliminary data.</text>
</comment>